<dbReference type="AlphaFoldDB" id="A0AA36MF27"/>
<dbReference type="EMBL" id="CATQJL010000326">
    <property type="protein sequence ID" value="CAJ0610221.1"/>
    <property type="molecule type" value="Genomic_DNA"/>
</dbReference>
<reference evidence="2" key="1">
    <citation type="submission" date="2023-07" db="EMBL/GenBank/DDBJ databases">
        <authorList>
            <consortium name="CYATHOMIX"/>
        </authorList>
    </citation>
    <scope>NUCLEOTIDE SEQUENCE</scope>
    <source>
        <strain evidence="2">N/A</strain>
    </source>
</reference>
<comment type="caution">
    <text evidence="2">The sequence shown here is derived from an EMBL/GenBank/DDBJ whole genome shotgun (WGS) entry which is preliminary data.</text>
</comment>
<accession>A0AA36MF27</accession>
<feature type="signal peptide" evidence="1">
    <location>
        <begin position="1"/>
        <end position="18"/>
    </location>
</feature>
<feature type="chain" id="PRO_5041326822" evidence="1">
    <location>
        <begin position="19"/>
        <end position="76"/>
    </location>
</feature>
<protein>
    <submittedName>
        <fullName evidence="2">Uncharacterized protein</fullName>
    </submittedName>
</protein>
<evidence type="ECO:0000313" key="2">
    <source>
        <dbReference type="EMBL" id="CAJ0610221.1"/>
    </source>
</evidence>
<dbReference type="Proteomes" id="UP001176961">
    <property type="component" value="Unassembled WGS sequence"/>
</dbReference>
<keyword evidence="3" id="KW-1185">Reference proteome</keyword>
<keyword evidence="1" id="KW-0732">Signal</keyword>
<sequence>MLVTVVLIALVTLSFTKSQSPQSNEESNSRQLDFWRNYLNTLSSKYDDALQEQNPIKHDVKRCRWKLCGTGRMRFI</sequence>
<name>A0AA36MF27_CYLNA</name>
<proteinExistence type="predicted"/>
<organism evidence="2 3">
    <name type="scientific">Cylicocyclus nassatus</name>
    <name type="common">Nematode worm</name>
    <dbReference type="NCBI Taxonomy" id="53992"/>
    <lineage>
        <taxon>Eukaryota</taxon>
        <taxon>Metazoa</taxon>
        <taxon>Ecdysozoa</taxon>
        <taxon>Nematoda</taxon>
        <taxon>Chromadorea</taxon>
        <taxon>Rhabditida</taxon>
        <taxon>Rhabditina</taxon>
        <taxon>Rhabditomorpha</taxon>
        <taxon>Strongyloidea</taxon>
        <taxon>Strongylidae</taxon>
        <taxon>Cylicocyclus</taxon>
    </lineage>
</organism>
<evidence type="ECO:0000313" key="3">
    <source>
        <dbReference type="Proteomes" id="UP001176961"/>
    </source>
</evidence>
<evidence type="ECO:0000256" key="1">
    <source>
        <dbReference type="SAM" id="SignalP"/>
    </source>
</evidence>
<gene>
    <name evidence="2" type="ORF">CYNAS_LOCUS22204</name>
</gene>